<reference evidence="2" key="1">
    <citation type="submission" date="2023-07" db="EMBL/GenBank/DDBJ databases">
        <title>30 novel species of actinomycetes from the DSMZ collection.</title>
        <authorList>
            <person name="Nouioui I."/>
        </authorList>
    </citation>
    <scope>NUCLEOTIDE SEQUENCE [LARGE SCALE GENOMIC DNA]</scope>
    <source>
        <strain evidence="2">DSM 44915</strain>
    </source>
</reference>
<accession>A0ABU2JQV4</accession>
<evidence type="ECO:0000313" key="1">
    <source>
        <dbReference type="EMBL" id="MDT0267363.1"/>
    </source>
</evidence>
<dbReference type="Gene3D" id="3.40.630.30">
    <property type="match status" value="1"/>
</dbReference>
<proteinExistence type="predicted"/>
<comment type="caution">
    <text evidence="1">The sequence shown here is derived from an EMBL/GenBank/DDBJ whole genome shotgun (WGS) entry which is preliminary data.</text>
</comment>
<organism evidence="1 2">
    <name type="scientific">Streptomyces chisholmiae</name>
    <dbReference type="NCBI Taxonomy" id="3075540"/>
    <lineage>
        <taxon>Bacteria</taxon>
        <taxon>Bacillati</taxon>
        <taxon>Actinomycetota</taxon>
        <taxon>Actinomycetes</taxon>
        <taxon>Kitasatosporales</taxon>
        <taxon>Streptomycetaceae</taxon>
        <taxon>Streptomyces</taxon>
    </lineage>
</organism>
<gene>
    <name evidence="1" type="ORF">RM844_13815</name>
</gene>
<sequence length="158" mass="17206">MRLRGYRDRDAELLSGPWPPGELLGLPLPNWPALAPFTSVPPPSGEGDEELCVAGDAAFVRYTDIDWVRRRARLEIGVRHPVPEGLDALLAAAVAHGLRRLNLHRLHGWVTPLVAPADGGLAGTLSKAGLVREATVPEHLWLAGRAVDREIWGVVRDD</sequence>
<evidence type="ECO:0008006" key="3">
    <source>
        <dbReference type="Google" id="ProtNLM"/>
    </source>
</evidence>
<dbReference type="Proteomes" id="UP001183410">
    <property type="component" value="Unassembled WGS sequence"/>
</dbReference>
<protein>
    <recommendedName>
        <fullName evidence="3">GNAT family N-acetyltransferase</fullName>
    </recommendedName>
</protein>
<dbReference type="EMBL" id="JAVREO010000007">
    <property type="protein sequence ID" value="MDT0267363.1"/>
    <property type="molecule type" value="Genomic_DNA"/>
</dbReference>
<keyword evidence="2" id="KW-1185">Reference proteome</keyword>
<dbReference type="RefSeq" id="WP_311667425.1">
    <property type="nucleotide sequence ID" value="NZ_JAVREO010000007.1"/>
</dbReference>
<name>A0ABU2JQV4_9ACTN</name>
<evidence type="ECO:0000313" key="2">
    <source>
        <dbReference type="Proteomes" id="UP001183410"/>
    </source>
</evidence>